<reference evidence="3" key="1">
    <citation type="submission" date="2016-11" db="EMBL/GenBank/DDBJ databases">
        <authorList>
            <person name="Varghese N."/>
            <person name="Submissions S."/>
        </authorList>
    </citation>
    <scope>NUCLEOTIDE SEQUENCE [LARGE SCALE GENOMIC DNA]</scope>
    <source>
        <strain evidence="3">DSM 26134</strain>
    </source>
</reference>
<dbReference type="EMBL" id="FRAA01000014">
    <property type="protein sequence ID" value="SHK95527.1"/>
    <property type="molecule type" value="Genomic_DNA"/>
</dbReference>
<evidence type="ECO:0000313" key="2">
    <source>
        <dbReference type="EMBL" id="SHK95527.1"/>
    </source>
</evidence>
<proteinExistence type="predicted"/>
<feature type="signal peptide" evidence="1">
    <location>
        <begin position="1"/>
        <end position="19"/>
    </location>
</feature>
<evidence type="ECO:0000256" key="1">
    <source>
        <dbReference type="SAM" id="SignalP"/>
    </source>
</evidence>
<dbReference type="RefSeq" id="WP_073125603.1">
    <property type="nucleotide sequence ID" value="NZ_FRAA01000014.1"/>
</dbReference>
<protein>
    <recommendedName>
        <fullName evidence="4">HEAT repeat-containing protein</fullName>
    </recommendedName>
</protein>
<feature type="chain" id="PRO_5011957772" description="HEAT repeat-containing protein" evidence="1">
    <location>
        <begin position="20"/>
        <end position="305"/>
    </location>
</feature>
<dbReference type="AlphaFoldDB" id="A0A1M6WP56"/>
<organism evidence="2 3">
    <name type="scientific">Reichenbachiella agariperforans</name>
    <dbReference type="NCBI Taxonomy" id="156994"/>
    <lineage>
        <taxon>Bacteria</taxon>
        <taxon>Pseudomonadati</taxon>
        <taxon>Bacteroidota</taxon>
        <taxon>Cytophagia</taxon>
        <taxon>Cytophagales</taxon>
        <taxon>Reichenbachiellaceae</taxon>
        <taxon>Reichenbachiella</taxon>
    </lineage>
</organism>
<keyword evidence="3" id="KW-1185">Reference proteome</keyword>
<evidence type="ECO:0000313" key="3">
    <source>
        <dbReference type="Proteomes" id="UP000184474"/>
    </source>
</evidence>
<name>A0A1M6WP56_REIAG</name>
<gene>
    <name evidence="2" type="ORF">SAMN04488028_11410</name>
</gene>
<sequence>MRKIIYQLALMAIVFQTQAQSITKSLDQYMTQVRGGSYDPIPSKILKTKEVATLLTELNRYQQDTVPKVRAKAYAIAKSVGQQSNQASIRSQAVGLLTKGLQDKDSGIIDAVMEGLSGFAVQDFAAQDKETIGQYIDSTAIHLDTALKLAGWLQLGAYKSAIGQIIQSDASFTDKWAARLALCRMGDQQSTAYLLTKLSRAPMDDDFVYDFVPGLVYTRNPEIFEYLEGIIQSDKANCMSADPDSNKKILCGYRVMEYIAPVIIDFPLPVDEFGELMVADYEQSLQEVRAWLDQHDTYEIRKEGF</sequence>
<dbReference type="Proteomes" id="UP000184474">
    <property type="component" value="Unassembled WGS sequence"/>
</dbReference>
<dbReference type="STRING" id="156994.SAMN04488028_11410"/>
<keyword evidence="1" id="KW-0732">Signal</keyword>
<evidence type="ECO:0008006" key="4">
    <source>
        <dbReference type="Google" id="ProtNLM"/>
    </source>
</evidence>
<accession>A0A1M6WP56</accession>